<reference evidence="3 4" key="1">
    <citation type="submission" date="2018-12" db="EMBL/GenBank/DDBJ databases">
        <authorList>
            <person name="Li F."/>
        </authorList>
    </citation>
    <scope>NUCLEOTIDE SEQUENCE [LARGE SCALE GENOMIC DNA]</scope>
    <source>
        <strain evidence="3 4">11W25H-1</strain>
    </source>
</reference>
<sequence>MSDGAAATAGTRASRRVLVTGASRGIGRATAVAFAAAGDRVAIHHGRSRAEAEETLALLAGSGHVIVAGDLSDADQARRIADDAVRGLGGLDVLVNNAAVGPSATNRHPLVGASYEAWQGAWRAMVDVDLIGTANLIFCVTRHLVEQGTGGAIVNVGSRGAFVGEPEHPAYAASKAGLHALGQSLAVDLAPHGIAVSTVAPGFVATERQSTRLAGAAGDAIREQSPFGRVATPEEVAAAILYLASSDAQWASGTILDLNGAPHRRS</sequence>
<keyword evidence="4" id="KW-1185">Reference proteome</keyword>
<dbReference type="Proteomes" id="UP000288547">
    <property type="component" value="Unassembled WGS sequence"/>
</dbReference>
<dbReference type="GO" id="GO:0016491">
    <property type="term" value="F:oxidoreductase activity"/>
    <property type="evidence" value="ECO:0007669"/>
    <property type="project" value="UniProtKB-KW"/>
</dbReference>
<dbReference type="PANTHER" id="PTHR43639:SF1">
    <property type="entry name" value="SHORT-CHAIN DEHYDROGENASE_REDUCTASE FAMILY PROTEIN"/>
    <property type="match status" value="1"/>
</dbReference>
<dbReference type="Pfam" id="PF13561">
    <property type="entry name" value="adh_short_C2"/>
    <property type="match status" value="1"/>
</dbReference>
<dbReference type="InterPro" id="IPR002347">
    <property type="entry name" value="SDR_fam"/>
</dbReference>
<dbReference type="EMBL" id="RZNB01000009">
    <property type="protein sequence ID" value="RWZ46158.1"/>
    <property type="molecule type" value="Genomic_DNA"/>
</dbReference>
<evidence type="ECO:0000256" key="2">
    <source>
        <dbReference type="ARBA" id="ARBA00023002"/>
    </source>
</evidence>
<gene>
    <name evidence="3" type="ORF">ELQ90_16175</name>
</gene>
<dbReference type="SUPFAM" id="SSF51735">
    <property type="entry name" value="NAD(P)-binding Rossmann-fold domains"/>
    <property type="match status" value="1"/>
</dbReference>
<dbReference type="RefSeq" id="WP_128496336.1">
    <property type="nucleotide sequence ID" value="NZ_RZNB01000009.1"/>
</dbReference>
<accession>A0A3S3ZHG9</accession>
<dbReference type="PANTHER" id="PTHR43639">
    <property type="entry name" value="OXIDOREDUCTASE, SHORT-CHAIN DEHYDROGENASE/REDUCTASE FAMILY (AFU_ORTHOLOGUE AFUA_5G02870)"/>
    <property type="match status" value="1"/>
</dbReference>
<dbReference type="PRINTS" id="PR00080">
    <property type="entry name" value="SDRFAMILY"/>
</dbReference>
<keyword evidence="2" id="KW-0560">Oxidoreductase</keyword>
<dbReference type="AlphaFoldDB" id="A0A3S3ZHG9"/>
<dbReference type="FunFam" id="3.40.50.720:FF:000084">
    <property type="entry name" value="Short-chain dehydrogenase reductase"/>
    <property type="match status" value="1"/>
</dbReference>
<comment type="similarity">
    <text evidence="1">Belongs to the short-chain dehydrogenases/reductases (SDR) family.</text>
</comment>
<dbReference type="InterPro" id="IPR020904">
    <property type="entry name" value="Sc_DH/Rdtase_CS"/>
</dbReference>
<protein>
    <submittedName>
        <fullName evidence="3">SDR family oxidoreductase</fullName>
    </submittedName>
</protein>
<dbReference type="PROSITE" id="PS00061">
    <property type="entry name" value="ADH_SHORT"/>
    <property type="match status" value="1"/>
</dbReference>
<dbReference type="InterPro" id="IPR036291">
    <property type="entry name" value="NAD(P)-bd_dom_sf"/>
</dbReference>
<evidence type="ECO:0000256" key="1">
    <source>
        <dbReference type="ARBA" id="ARBA00006484"/>
    </source>
</evidence>
<name>A0A3S3ZHG9_9MICO</name>
<evidence type="ECO:0000313" key="3">
    <source>
        <dbReference type="EMBL" id="RWZ46158.1"/>
    </source>
</evidence>
<organism evidence="3 4">
    <name type="scientific">Labedella phragmitis</name>
    <dbReference type="NCBI Taxonomy" id="2498849"/>
    <lineage>
        <taxon>Bacteria</taxon>
        <taxon>Bacillati</taxon>
        <taxon>Actinomycetota</taxon>
        <taxon>Actinomycetes</taxon>
        <taxon>Micrococcales</taxon>
        <taxon>Microbacteriaceae</taxon>
        <taxon>Labedella</taxon>
    </lineage>
</organism>
<comment type="caution">
    <text evidence="3">The sequence shown here is derived from an EMBL/GenBank/DDBJ whole genome shotgun (WGS) entry which is preliminary data.</text>
</comment>
<dbReference type="CDD" id="cd05233">
    <property type="entry name" value="SDR_c"/>
    <property type="match status" value="1"/>
</dbReference>
<dbReference type="PRINTS" id="PR00081">
    <property type="entry name" value="GDHRDH"/>
</dbReference>
<dbReference type="OrthoDB" id="9804774at2"/>
<proteinExistence type="inferred from homology"/>
<evidence type="ECO:0000313" key="4">
    <source>
        <dbReference type="Proteomes" id="UP000288547"/>
    </source>
</evidence>
<dbReference type="Gene3D" id="3.40.50.720">
    <property type="entry name" value="NAD(P)-binding Rossmann-like Domain"/>
    <property type="match status" value="1"/>
</dbReference>